<proteinExistence type="predicted"/>
<comment type="caution">
    <text evidence="2">The sequence shown here is derived from an EMBL/GenBank/DDBJ whole genome shotgun (WGS) entry which is preliminary data.</text>
</comment>
<name>A0A565AKH5_9BRAS</name>
<evidence type="ECO:0000259" key="1">
    <source>
        <dbReference type="PROSITE" id="PS50280"/>
    </source>
</evidence>
<reference evidence="2" key="1">
    <citation type="submission" date="2019-07" db="EMBL/GenBank/DDBJ databases">
        <authorList>
            <person name="Dittberner H."/>
        </authorList>
    </citation>
    <scope>NUCLEOTIDE SEQUENCE [LARGE SCALE GENOMIC DNA]</scope>
</reference>
<evidence type="ECO:0000313" key="3">
    <source>
        <dbReference type="Proteomes" id="UP000489600"/>
    </source>
</evidence>
<dbReference type="Gene3D" id="2.170.270.10">
    <property type="entry name" value="SET domain"/>
    <property type="match status" value="1"/>
</dbReference>
<dbReference type="Pfam" id="PF00856">
    <property type="entry name" value="SET"/>
    <property type="match status" value="1"/>
</dbReference>
<accession>A0A565AKH5</accession>
<gene>
    <name evidence="2" type="ORF">ANE_LOCUS340</name>
</gene>
<dbReference type="Proteomes" id="UP000489600">
    <property type="component" value="Unassembled WGS sequence"/>
</dbReference>
<dbReference type="InterPro" id="IPR046341">
    <property type="entry name" value="SET_dom_sf"/>
</dbReference>
<dbReference type="PROSITE" id="PS50280">
    <property type="entry name" value="SET"/>
    <property type="match status" value="1"/>
</dbReference>
<dbReference type="PANTHER" id="PTHR46450">
    <property type="entry name" value="INACTIVE HISTONE-LYSINE N-METHYLTRANSFERASE SUVR1-RELATED"/>
    <property type="match status" value="1"/>
</dbReference>
<evidence type="ECO:0000313" key="2">
    <source>
        <dbReference type="EMBL" id="VVA89895.1"/>
    </source>
</evidence>
<sequence length="232" mass="26518">MPCNCAIAVDNGFAYTVDGVLKEGFLEERISESRDQRKQVLQFCKECPLEKAKNGEIMEPCKGHIKRKAIKECWYKCGCAKRCGNLSGPKRNTQQITVVLFKIQVFFTPNGKGWGLRTLERLPKGAFVCEYIGEILTIAELYQRSFGDKLTFPVLLDAHWGSEESLEDNKALCLDGSHYGNISRFLNHRCLDANLIEIPVRVETPDQHYYHLAFFATRDIEAMEELTWRPCS</sequence>
<dbReference type="AlphaFoldDB" id="A0A565AKH5"/>
<dbReference type="EMBL" id="CABITT030000001">
    <property type="protein sequence ID" value="VVA89895.1"/>
    <property type="molecule type" value="Genomic_DNA"/>
</dbReference>
<dbReference type="SMART" id="SM00317">
    <property type="entry name" value="SET"/>
    <property type="match status" value="1"/>
</dbReference>
<feature type="domain" description="SET" evidence="1">
    <location>
        <begin position="101"/>
        <end position="231"/>
    </location>
</feature>
<keyword evidence="3" id="KW-1185">Reference proteome</keyword>
<dbReference type="PANTHER" id="PTHR46450:SF1">
    <property type="entry name" value="INACTIVE HISTONE-LYSINE N-METHYLTRANSFERASE SUVR1-RELATED"/>
    <property type="match status" value="1"/>
</dbReference>
<dbReference type="OrthoDB" id="308383at2759"/>
<protein>
    <recommendedName>
        <fullName evidence="1">SET domain-containing protein</fullName>
    </recommendedName>
</protein>
<dbReference type="InterPro" id="IPR001214">
    <property type="entry name" value="SET_dom"/>
</dbReference>
<organism evidence="2 3">
    <name type="scientific">Arabis nemorensis</name>
    <dbReference type="NCBI Taxonomy" id="586526"/>
    <lineage>
        <taxon>Eukaryota</taxon>
        <taxon>Viridiplantae</taxon>
        <taxon>Streptophyta</taxon>
        <taxon>Embryophyta</taxon>
        <taxon>Tracheophyta</taxon>
        <taxon>Spermatophyta</taxon>
        <taxon>Magnoliopsida</taxon>
        <taxon>eudicotyledons</taxon>
        <taxon>Gunneridae</taxon>
        <taxon>Pentapetalae</taxon>
        <taxon>rosids</taxon>
        <taxon>malvids</taxon>
        <taxon>Brassicales</taxon>
        <taxon>Brassicaceae</taxon>
        <taxon>Arabideae</taxon>
        <taxon>Arabis</taxon>
    </lineage>
</organism>
<dbReference type="SUPFAM" id="SSF82199">
    <property type="entry name" value="SET domain"/>
    <property type="match status" value="1"/>
</dbReference>